<dbReference type="PANTHER" id="PTHR33055">
    <property type="entry name" value="TRANSPOSASE FOR INSERTION SEQUENCE ELEMENT IS1111A"/>
    <property type="match status" value="1"/>
</dbReference>
<organism evidence="2 3">
    <name type="scientific">Pontiella agarivorans</name>
    <dbReference type="NCBI Taxonomy" id="3038953"/>
    <lineage>
        <taxon>Bacteria</taxon>
        <taxon>Pseudomonadati</taxon>
        <taxon>Kiritimatiellota</taxon>
        <taxon>Kiritimatiellia</taxon>
        <taxon>Kiritimatiellales</taxon>
        <taxon>Pontiellaceae</taxon>
        <taxon>Pontiella</taxon>
    </lineage>
</organism>
<keyword evidence="3" id="KW-1185">Reference proteome</keyword>
<evidence type="ECO:0000313" key="3">
    <source>
        <dbReference type="Proteomes" id="UP001290861"/>
    </source>
</evidence>
<dbReference type="Pfam" id="PF01548">
    <property type="entry name" value="DEDD_Tnp_IS110"/>
    <property type="match status" value="1"/>
</dbReference>
<dbReference type="InterPro" id="IPR047650">
    <property type="entry name" value="Transpos_IS110"/>
</dbReference>
<dbReference type="PANTHER" id="PTHR33055:SF3">
    <property type="entry name" value="PUTATIVE TRANSPOSASE FOR IS117-RELATED"/>
    <property type="match status" value="1"/>
</dbReference>
<accession>A0ABU5N2E3</accession>
<reference evidence="2 3" key="1">
    <citation type="journal article" date="2024" name="Appl. Environ. Microbiol.">
        <title>Pontiella agarivorans sp. nov., a novel marine anaerobic bacterium capable of degrading macroalgal polysaccharides and fixing nitrogen.</title>
        <authorList>
            <person name="Liu N."/>
            <person name="Kivenson V."/>
            <person name="Peng X."/>
            <person name="Cui Z."/>
            <person name="Lankiewicz T.S."/>
            <person name="Gosselin K.M."/>
            <person name="English C.J."/>
            <person name="Blair E.M."/>
            <person name="O'Malley M.A."/>
            <person name="Valentine D.L."/>
        </authorList>
    </citation>
    <scope>NUCLEOTIDE SEQUENCE [LARGE SCALE GENOMIC DNA]</scope>
    <source>
        <strain evidence="2 3">NLcol2</strain>
    </source>
</reference>
<proteinExistence type="predicted"/>
<dbReference type="RefSeq" id="WP_322610334.1">
    <property type="nucleotide sequence ID" value="NZ_JARVCO010000012.1"/>
</dbReference>
<comment type="caution">
    <text evidence="2">The sequence shown here is derived from an EMBL/GenBank/DDBJ whole genome shotgun (WGS) entry which is preliminary data.</text>
</comment>
<dbReference type="EMBL" id="JARVCO010000012">
    <property type="protein sequence ID" value="MDZ8120556.1"/>
    <property type="molecule type" value="Genomic_DNA"/>
</dbReference>
<gene>
    <name evidence="2" type="ORF">P9H32_18155</name>
</gene>
<name>A0ABU5N2E3_9BACT</name>
<evidence type="ECO:0000313" key="2">
    <source>
        <dbReference type="EMBL" id="MDZ8120556.1"/>
    </source>
</evidence>
<feature type="domain" description="Transposase IS110-like N-terminal" evidence="1">
    <location>
        <begin position="1"/>
        <end position="151"/>
    </location>
</feature>
<feature type="non-terminal residue" evidence="2">
    <location>
        <position position="151"/>
    </location>
</feature>
<sequence length="151" mass="17873">MDWADKKHDFCLWDEASQTTESGRIEHRPEVLHEWICKLRGRYEGQRIAVGLEQSRGGLIHLLMQYEFIVLYTINPATSARYRKTWKTSRAKDDPSDAVLLMELVRDCRHKLKAWYPEDDQTRQLILLTEHRRKAVNLRVKLTNALRSVLK</sequence>
<protein>
    <submittedName>
        <fullName evidence="2">Transposase</fullName>
    </submittedName>
</protein>
<evidence type="ECO:0000259" key="1">
    <source>
        <dbReference type="Pfam" id="PF01548"/>
    </source>
</evidence>
<dbReference type="InterPro" id="IPR002525">
    <property type="entry name" value="Transp_IS110-like_N"/>
</dbReference>
<dbReference type="Proteomes" id="UP001290861">
    <property type="component" value="Unassembled WGS sequence"/>
</dbReference>